<dbReference type="PANTHER" id="PTHR43523:SF6">
    <property type="entry name" value="GLYCOGEN BIOSYNTHESIS PROTEIN GLGD"/>
    <property type="match status" value="1"/>
</dbReference>
<keyword evidence="5" id="KW-0808">Transferase</keyword>
<dbReference type="EMBL" id="JACRTB010000010">
    <property type="protein sequence ID" value="MBC8576350.1"/>
    <property type="molecule type" value="Genomic_DNA"/>
</dbReference>
<keyword evidence="2" id="KW-0320">Glycogen biosynthesis</keyword>
<dbReference type="InterPro" id="IPR056818">
    <property type="entry name" value="GlmU/GlgC-like_hexapep"/>
</dbReference>
<comment type="caution">
    <text evidence="5">The sequence shown here is derived from an EMBL/GenBank/DDBJ whole genome shotgun (WGS) entry which is preliminary data.</text>
</comment>
<accession>A0ABR7NIX3</accession>
<feature type="domain" description="Glucose-1-phosphate adenylyltransferase/Bifunctional protein GlmU-like C-terminal hexapeptide" evidence="4">
    <location>
        <begin position="289"/>
        <end position="356"/>
    </location>
</feature>
<evidence type="ECO:0000259" key="4">
    <source>
        <dbReference type="Pfam" id="PF24894"/>
    </source>
</evidence>
<dbReference type="Gene3D" id="3.90.550.10">
    <property type="entry name" value="Spore Coat Polysaccharide Biosynthesis Protein SpsA, Chain A"/>
    <property type="match status" value="1"/>
</dbReference>
<dbReference type="CDD" id="cd04651">
    <property type="entry name" value="LbH_G1P_AT_C"/>
    <property type="match status" value="1"/>
</dbReference>
<evidence type="ECO:0000313" key="5">
    <source>
        <dbReference type="EMBL" id="MBC8576350.1"/>
    </source>
</evidence>
<dbReference type="EC" id="2.7.7.27" evidence="5"/>
<dbReference type="InterPro" id="IPR011004">
    <property type="entry name" value="Trimer_LpxA-like_sf"/>
</dbReference>
<dbReference type="Proteomes" id="UP000658131">
    <property type="component" value="Unassembled WGS sequence"/>
</dbReference>
<evidence type="ECO:0000313" key="6">
    <source>
        <dbReference type="Proteomes" id="UP000658131"/>
    </source>
</evidence>
<gene>
    <name evidence="5" type="primary">glgD</name>
    <name evidence="5" type="ORF">H8717_08030</name>
</gene>
<dbReference type="Pfam" id="PF24894">
    <property type="entry name" value="Hexapep_GlmU"/>
    <property type="match status" value="1"/>
</dbReference>
<keyword evidence="6" id="KW-1185">Reference proteome</keyword>
<evidence type="ECO:0000256" key="2">
    <source>
        <dbReference type="ARBA" id="ARBA00023056"/>
    </source>
</evidence>
<dbReference type="SUPFAM" id="SSF51161">
    <property type="entry name" value="Trimeric LpxA-like enzymes"/>
    <property type="match status" value="1"/>
</dbReference>
<comment type="similarity">
    <text evidence="1">Belongs to the bacterial/plant glucose-1-phosphate adenylyltransferase family.</text>
</comment>
<dbReference type="SUPFAM" id="SSF53448">
    <property type="entry name" value="Nucleotide-diphospho-sugar transferases"/>
    <property type="match status" value="1"/>
</dbReference>
<dbReference type="Pfam" id="PF00483">
    <property type="entry name" value="NTP_transferase"/>
    <property type="match status" value="1"/>
</dbReference>
<evidence type="ECO:0000259" key="3">
    <source>
        <dbReference type="Pfam" id="PF00483"/>
    </source>
</evidence>
<name>A0ABR7NIX3_9FIRM</name>
<dbReference type="InterPro" id="IPR005835">
    <property type="entry name" value="NTP_transferase_dom"/>
</dbReference>
<dbReference type="NCBIfam" id="TIGR02092">
    <property type="entry name" value="glgD"/>
    <property type="match status" value="1"/>
</dbReference>
<dbReference type="GO" id="GO:0008878">
    <property type="term" value="F:glucose-1-phosphate adenylyltransferase activity"/>
    <property type="evidence" value="ECO:0007669"/>
    <property type="project" value="UniProtKB-EC"/>
</dbReference>
<protein>
    <submittedName>
        <fullName evidence="5">Glucose-1-phosphate adenylyltransferase subunit GlgD</fullName>
        <ecNumber evidence="5">2.7.7.27</ecNumber>
    </submittedName>
</protein>
<proteinExistence type="inferred from homology"/>
<dbReference type="Gene3D" id="2.160.10.10">
    <property type="entry name" value="Hexapeptide repeat proteins"/>
    <property type="match status" value="1"/>
</dbReference>
<dbReference type="InterPro" id="IPR029044">
    <property type="entry name" value="Nucleotide-diphossugar_trans"/>
</dbReference>
<reference evidence="5 6" key="1">
    <citation type="submission" date="2020-08" db="EMBL/GenBank/DDBJ databases">
        <title>Genome public.</title>
        <authorList>
            <person name="Liu C."/>
            <person name="Sun Q."/>
        </authorList>
    </citation>
    <scope>NUCLEOTIDE SEQUENCE [LARGE SCALE GENOMIC DNA]</scope>
    <source>
        <strain evidence="5 6">BX1</strain>
    </source>
</reference>
<dbReference type="RefSeq" id="WP_262399878.1">
    <property type="nucleotide sequence ID" value="NZ_JACRTB010000010.1"/>
</dbReference>
<organism evidence="5 6">
    <name type="scientific">Yanshouia hominis</name>
    <dbReference type="NCBI Taxonomy" id="2763673"/>
    <lineage>
        <taxon>Bacteria</taxon>
        <taxon>Bacillati</taxon>
        <taxon>Bacillota</taxon>
        <taxon>Clostridia</taxon>
        <taxon>Eubacteriales</taxon>
        <taxon>Oscillospiraceae</taxon>
        <taxon>Yanshouia</taxon>
    </lineage>
</organism>
<dbReference type="InterPro" id="IPR011831">
    <property type="entry name" value="ADP-Glc_PPase"/>
</dbReference>
<dbReference type="PANTHER" id="PTHR43523">
    <property type="entry name" value="GLUCOSE-1-PHOSPHATE ADENYLYLTRANSFERASE-RELATED"/>
    <property type="match status" value="1"/>
</dbReference>
<feature type="domain" description="Nucleotidyl transferase" evidence="3">
    <location>
        <begin position="30"/>
        <end position="161"/>
    </location>
</feature>
<keyword evidence="5" id="KW-0548">Nucleotidyltransferase</keyword>
<evidence type="ECO:0000256" key="1">
    <source>
        <dbReference type="ARBA" id="ARBA00010443"/>
    </source>
</evidence>
<dbReference type="InterPro" id="IPR011832">
    <property type="entry name" value="GlgDAde_trans"/>
</dbReference>
<sequence>MRENQAMGIIMPGKNRPLLGALLDRRTVGAIPFGGRYRLIDFMLSNMVHSGIWNIGIITRNKYESLMEHLGSGRDWDLARKDGGLTLLPPMLNDPASAMARDSLYLLSDYRRFLTNQRARYIVIAYANLVGQIDFDTALEQHIDTGADITVLYNHIDDERELGDDAIVYGFDGEGRVNDVTIGAAWNGPCDRSLGAIIIGKEKLLSCLATMIPRNQGSIARDLLQKGFGEMEIRGFRVEGYCRQIHDLQSYYSVSMELLDPVVRRQVFPLENPVLTRVRDEVSVKYGLSSKVKNSLVADGCIIDGEIENCILFRGVNVKKGARLSNCIIMQNSTVESNASLSYVITDRRCYIKEGRILSGFESYPVVIGSDSVV</sequence>